<feature type="region of interest" description="Disordered" evidence="1">
    <location>
        <begin position="350"/>
        <end position="372"/>
    </location>
</feature>
<dbReference type="EMBL" id="JATAAI010000001">
    <property type="protein sequence ID" value="KAK1748349.1"/>
    <property type="molecule type" value="Genomic_DNA"/>
</dbReference>
<feature type="region of interest" description="Disordered" evidence="1">
    <location>
        <begin position="243"/>
        <end position="272"/>
    </location>
</feature>
<reference evidence="2" key="1">
    <citation type="submission" date="2023-06" db="EMBL/GenBank/DDBJ databases">
        <title>Survivors Of The Sea: Transcriptome response of Skeletonema marinoi to long-term dormancy.</title>
        <authorList>
            <person name="Pinder M.I.M."/>
            <person name="Kourtchenko O."/>
            <person name="Robertson E.K."/>
            <person name="Larsson T."/>
            <person name="Maumus F."/>
            <person name="Osuna-Cruz C.M."/>
            <person name="Vancaester E."/>
            <person name="Stenow R."/>
            <person name="Vandepoele K."/>
            <person name="Ploug H."/>
            <person name="Bruchert V."/>
            <person name="Godhe A."/>
            <person name="Topel M."/>
        </authorList>
    </citation>
    <scope>NUCLEOTIDE SEQUENCE</scope>
    <source>
        <strain evidence="2">R05AC</strain>
    </source>
</reference>
<dbReference type="AlphaFoldDB" id="A0AAD9DJE8"/>
<proteinExistence type="predicted"/>
<keyword evidence="3" id="KW-1185">Reference proteome</keyword>
<name>A0AAD9DJE8_9STRA</name>
<feature type="compositionally biased region" description="Polar residues" evidence="1">
    <location>
        <begin position="243"/>
        <end position="269"/>
    </location>
</feature>
<protein>
    <submittedName>
        <fullName evidence="2">Alpha and gamma adaptin binding protein p34</fullName>
    </submittedName>
</protein>
<dbReference type="PANTHER" id="PTHR14659:SF1">
    <property type="entry name" value="ALPHA- AND GAMMA-ADAPTIN-BINDING PROTEIN P34"/>
    <property type="match status" value="1"/>
</dbReference>
<dbReference type="InterPro" id="IPR019341">
    <property type="entry name" value="Alpha/Gamma-adaptin-bd_p34"/>
</dbReference>
<dbReference type="Gene3D" id="3.40.50.11960">
    <property type="match status" value="1"/>
</dbReference>
<feature type="compositionally biased region" description="Acidic residues" evidence="1">
    <location>
        <begin position="353"/>
        <end position="363"/>
    </location>
</feature>
<comment type="caution">
    <text evidence="2">The sequence shown here is derived from an EMBL/GenBank/DDBJ whole genome shotgun (WGS) entry which is preliminary data.</text>
</comment>
<sequence>SLLRSLDRIATLEIEHTNNIISVANLNHRSIMSCHSIVRIGPLNSDDGCYATILRSSITNYFSSSSSNEDNDTKNDPHRLAISNRYFDASVAFAGLNQSTDDVITASESAVEDGIILVCDSSLSASQGMCFDSLNKLHDNAEKSTDLGDLLRLCVGVSFGPSPLADGTKASEEEYSRRVLWCLDRGYEYVEADMSLVGMESGHNDRDKEGFARIIEAISSCMWSSHVMKKRTAAATTSVTAANIGSGNTQSQPNEKANADTTASAVPTSDSEREKAAVANLMEGVDQDIESKNKAEEIKKQELAFHELERVIADAKNIRESSQNDSISDEERRKLAGDTALRMMDLFDKLGFGDDEEDSDETEASSLPEGVE</sequence>
<dbReference type="Pfam" id="PF10199">
    <property type="entry name" value="Adaptin_binding"/>
    <property type="match status" value="1"/>
</dbReference>
<organism evidence="2 3">
    <name type="scientific">Skeletonema marinoi</name>
    <dbReference type="NCBI Taxonomy" id="267567"/>
    <lineage>
        <taxon>Eukaryota</taxon>
        <taxon>Sar</taxon>
        <taxon>Stramenopiles</taxon>
        <taxon>Ochrophyta</taxon>
        <taxon>Bacillariophyta</taxon>
        <taxon>Coscinodiscophyceae</taxon>
        <taxon>Thalassiosirophycidae</taxon>
        <taxon>Thalassiosirales</taxon>
        <taxon>Skeletonemataceae</taxon>
        <taxon>Skeletonema</taxon>
        <taxon>Skeletonema marinoi-dohrnii complex</taxon>
    </lineage>
</organism>
<evidence type="ECO:0000313" key="3">
    <source>
        <dbReference type="Proteomes" id="UP001224775"/>
    </source>
</evidence>
<evidence type="ECO:0000313" key="2">
    <source>
        <dbReference type="EMBL" id="KAK1748349.1"/>
    </source>
</evidence>
<dbReference type="Proteomes" id="UP001224775">
    <property type="component" value="Unassembled WGS sequence"/>
</dbReference>
<gene>
    <name evidence="2" type="ORF">QTG54_000288</name>
</gene>
<accession>A0AAD9DJE8</accession>
<feature type="non-terminal residue" evidence="2">
    <location>
        <position position="1"/>
    </location>
</feature>
<dbReference type="PANTHER" id="PTHR14659">
    <property type="entry name" value="ALPHA- AND GAMMA-ADAPTIN-BINDING PROTEIN P34"/>
    <property type="match status" value="1"/>
</dbReference>
<evidence type="ECO:0000256" key="1">
    <source>
        <dbReference type="SAM" id="MobiDB-lite"/>
    </source>
</evidence>